<evidence type="ECO:0000259" key="1">
    <source>
        <dbReference type="Pfam" id="PF07475"/>
    </source>
</evidence>
<keyword evidence="2" id="KW-0808">Transferase</keyword>
<name>A0A420EN61_9SPHN</name>
<feature type="domain" description="HPr kinase/phosphorylase C-terminal" evidence="1">
    <location>
        <begin position="7"/>
        <end position="79"/>
    </location>
</feature>
<dbReference type="OrthoDB" id="8326226at2"/>
<dbReference type="CDD" id="cd01918">
    <property type="entry name" value="HprK_C"/>
    <property type="match status" value="1"/>
</dbReference>
<dbReference type="RefSeq" id="WP_120324449.1">
    <property type="nucleotide sequence ID" value="NZ_RAPF01000003.1"/>
</dbReference>
<dbReference type="SUPFAM" id="SSF53795">
    <property type="entry name" value="PEP carboxykinase-like"/>
    <property type="match status" value="1"/>
</dbReference>
<accession>A0A420EN61</accession>
<organism evidence="2 3">
    <name type="scientific">Altericroceibacterium spongiae</name>
    <dbReference type="NCBI Taxonomy" id="2320269"/>
    <lineage>
        <taxon>Bacteria</taxon>
        <taxon>Pseudomonadati</taxon>
        <taxon>Pseudomonadota</taxon>
        <taxon>Alphaproteobacteria</taxon>
        <taxon>Sphingomonadales</taxon>
        <taxon>Erythrobacteraceae</taxon>
        <taxon>Altericroceibacterium</taxon>
    </lineage>
</organism>
<dbReference type="GO" id="GO:0005524">
    <property type="term" value="F:ATP binding"/>
    <property type="evidence" value="ECO:0007669"/>
    <property type="project" value="InterPro"/>
</dbReference>
<evidence type="ECO:0000313" key="2">
    <source>
        <dbReference type="EMBL" id="RKF22044.1"/>
    </source>
</evidence>
<dbReference type="AlphaFoldDB" id="A0A420EN61"/>
<keyword evidence="2" id="KW-0418">Kinase</keyword>
<protein>
    <submittedName>
        <fullName evidence="2">Serine kinase</fullName>
    </submittedName>
</protein>
<comment type="caution">
    <text evidence="2">The sequence shown here is derived from an EMBL/GenBank/DDBJ whole genome shotgun (WGS) entry which is preliminary data.</text>
</comment>
<dbReference type="GO" id="GO:0006109">
    <property type="term" value="P:regulation of carbohydrate metabolic process"/>
    <property type="evidence" value="ECO:0007669"/>
    <property type="project" value="InterPro"/>
</dbReference>
<dbReference type="Gene3D" id="3.40.50.300">
    <property type="entry name" value="P-loop containing nucleotide triphosphate hydrolases"/>
    <property type="match status" value="1"/>
</dbReference>
<reference evidence="2 3" key="1">
    <citation type="submission" date="2018-09" db="EMBL/GenBank/DDBJ databases">
        <title>Altererythrobacter spongiae sp. nov., isolated from a marine sponge.</title>
        <authorList>
            <person name="Zhuang L."/>
            <person name="Luo L."/>
        </authorList>
    </citation>
    <scope>NUCLEOTIDE SEQUENCE [LARGE SCALE GENOMIC DNA]</scope>
    <source>
        <strain evidence="2 3">HN-Y73</strain>
    </source>
</reference>
<dbReference type="Pfam" id="PF07475">
    <property type="entry name" value="Hpr_kinase_C"/>
    <property type="match status" value="1"/>
</dbReference>
<gene>
    <name evidence="2" type="ORF">D6851_07860</name>
</gene>
<dbReference type="InterPro" id="IPR027417">
    <property type="entry name" value="P-loop_NTPase"/>
</dbReference>
<proteinExistence type="predicted"/>
<dbReference type="EMBL" id="RAPF01000003">
    <property type="protein sequence ID" value="RKF22044.1"/>
    <property type="molecule type" value="Genomic_DNA"/>
</dbReference>
<keyword evidence="3" id="KW-1185">Reference proteome</keyword>
<dbReference type="GO" id="GO:0000155">
    <property type="term" value="F:phosphorelay sensor kinase activity"/>
    <property type="evidence" value="ECO:0007669"/>
    <property type="project" value="InterPro"/>
</dbReference>
<dbReference type="Proteomes" id="UP000284395">
    <property type="component" value="Unassembled WGS sequence"/>
</dbReference>
<sequence length="140" mass="14663">MPFLHQASCVAIGGRAVLIEGMPGSGKSSLALHLIDRGAVLIGDDGVALCPHGGQLHASPPPNIAGKLEIRNVGLIDLPTTSAPVALIIQLDPDAPRYVEEAERTERAGILLPLIQLYPDSATLPLRSEWALSLHGLSLS</sequence>
<dbReference type="InterPro" id="IPR011104">
    <property type="entry name" value="Hpr_kin/Pase_C"/>
</dbReference>
<evidence type="ECO:0000313" key="3">
    <source>
        <dbReference type="Proteomes" id="UP000284395"/>
    </source>
</evidence>